<dbReference type="PANTHER" id="PTHR13170:SF16">
    <property type="entry name" value="PROTEIN O-GLCNACASE"/>
    <property type="match status" value="1"/>
</dbReference>
<reference evidence="5" key="1">
    <citation type="submission" date="2020-09" db="EMBL/GenBank/DDBJ databases">
        <authorList>
            <person name="Yoon J.-W."/>
        </authorList>
    </citation>
    <scope>NUCLEOTIDE SEQUENCE</scope>
    <source>
        <strain evidence="5">KMU-158</strain>
    </source>
</reference>
<dbReference type="PROSITE" id="PS52009">
    <property type="entry name" value="GH84"/>
    <property type="match status" value="1"/>
</dbReference>
<dbReference type="InterPro" id="IPR011496">
    <property type="entry name" value="O-GlcNAcase_cat"/>
</dbReference>
<accession>A0A927C4E8</accession>
<keyword evidence="2 3" id="KW-0326">Glycosidase</keyword>
<proteinExistence type="inferred from homology"/>
<protein>
    <submittedName>
        <fullName evidence="5">Beta-N-acetylglucosaminidase domain-containing protein</fullName>
    </submittedName>
</protein>
<comment type="similarity">
    <text evidence="3">Belongs to the glycosyl hydrolase 84 family.</text>
</comment>
<organism evidence="5 6">
    <name type="scientific">Spongiibacter pelagi</name>
    <dbReference type="NCBI Taxonomy" id="2760804"/>
    <lineage>
        <taxon>Bacteria</taxon>
        <taxon>Pseudomonadati</taxon>
        <taxon>Pseudomonadota</taxon>
        <taxon>Gammaproteobacteria</taxon>
        <taxon>Cellvibrionales</taxon>
        <taxon>Spongiibacteraceae</taxon>
        <taxon>Spongiibacter</taxon>
    </lineage>
</organism>
<gene>
    <name evidence="5" type="ORF">IB286_11750</name>
</gene>
<feature type="active site" description="Proton donor" evidence="3">
    <location>
        <position position="118"/>
    </location>
</feature>
<keyword evidence="6" id="KW-1185">Reference proteome</keyword>
<sequence length="353" mass="40004">MHFQLGVIEGFYGRQWSWAQREQLPALLAAWGYNAYIYAPKGDSSLRSAWHQPFSRVHQYQLSAMSEACHQAGIAWGLGFSPAGLQTRFDAADRQRLAAKVDTLKALVLDQLWILFDDLPAGNPDLARRQLDVVDFIRQQMPNTQLAVCPSYYSEDPILEQLFGACPTGYFEELGAGLAEDIDILWTGRAVISPDYSAEDMDRARLILGRKPLLWDNYPVNDGRKSSRFLNLYPFRGRGASLAAQTRGHFTNPMNQFAASCLVLPTLAAIYKNDEPYWADQQFEQQLSTLPEVLAQRLRVDWSLFQEQGLDQIPESDKNKLCSAYRAISHPIAVEVADWLDEAYRFDPDCLTE</sequence>
<dbReference type="GO" id="GO:0016231">
    <property type="term" value="F:beta-N-acetylglucosaminidase activity"/>
    <property type="evidence" value="ECO:0007669"/>
    <property type="project" value="TreeGrafter"/>
</dbReference>
<evidence type="ECO:0000259" key="4">
    <source>
        <dbReference type="PROSITE" id="PS52009"/>
    </source>
</evidence>
<feature type="domain" description="GH84" evidence="4">
    <location>
        <begin position="3"/>
        <end position="275"/>
    </location>
</feature>
<dbReference type="Proteomes" id="UP000610558">
    <property type="component" value="Unassembled WGS sequence"/>
</dbReference>
<dbReference type="RefSeq" id="WP_190765755.1">
    <property type="nucleotide sequence ID" value="NZ_JACXLD010000006.1"/>
</dbReference>
<keyword evidence="1 3" id="KW-0378">Hydrolase</keyword>
<evidence type="ECO:0000256" key="2">
    <source>
        <dbReference type="ARBA" id="ARBA00023295"/>
    </source>
</evidence>
<comment type="caution">
    <text evidence="5">The sequence shown here is derived from an EMBL/GenBank/DDBJ whole genome shotgun (WGS) entry which is preliminary data.</text>
</comment>
<dbReference type="Pfam" id="PF07555">
    <property type="entry name" value="NAGidase"/>
    <property type="match status" value="1"/>
</dbReference>
<name>A0A927C4E8_9GAMM</name>
<evidence type="ECO:0000256" key="3">
    <source>
        <dbReference type="PROSITE-ProRule" id="PRU01353"/>
    </source>
</evidence>
<dbReference type="PANTHER" id="PTHR13170">
    <property type="entry name" value="O-GLCNACASE"/>
    <property type="match status" value="1"/>
</dbReference>
<dbReference type="AlphaFoldDB" id="A0A927C4E8"/>
<dbReference type="EMBL" id="JACXLD010000006">
    <property type="protein sequence ID" value="MBD2859677.1"/>
    <property type="molecule type" value="Genomic_DNA"/>
</dbReference>
<dbReference type="SUPFAM" id="SSF51445">
    <property type="entry name" value="(Trans)glycosidases"/>
    <property type="match status" value="1"/>
</dbReference>
<dbReference type="InterPro" id="IPR017853">
    <property type="entry name" value="GH"/>
</dbReference>
<evidence type="ECO:0000256" key="1">
    <source>
        <dbReference type="ARBA" id="ARBA00022801"/>
    </source>
</evidence>
<evidence type="ECO:0000313" key="6">
    <source>
        <dbReference type="Proteomes" id="UP000610558"/>
    </source>
</evidence>
<dbReference type="GO" id="GO:0009100">
    <property type="term" value="P:glycoprotein metabolic process"/>
    <property type="evidence" value="ECO:0007669"/>
    <property type="project" value="TreeGrafter"/>
</dbReference>
<dbReference type="Gene3D" id="3.20.20.80">
    <property type="entry name" value="Glycosidases"/>
    <property type="match status" value="1"/>
</dbReference>
<dbReference type="InterPro" id="IPR051822">
    <property type="entry name" value="Glycosyl_Hydrolase_84"/>
</dbReference>
<evidence type="ECO:0000313" key="5">
    <source>
        <dbReference type="EMBL" id="MBD2859677.1"/>
    </source>
</evidence>